<dbReference type="EMBL" id="CP091521">
    <property type="protein sequence ID" value="UOP04678.1"/>
    <property type="molecule type" value="Genomic_DNA"/>
</dbReference>
<proteinExistence type="predicted"/>
<dbReference type="Proteomes" id="UP000831534">
    <property type="component" value="Chromosome"/>
</dbReference>
<accession>A0A8T9MW75</accession>
<keyword evidence="2" id="KW-1185">Reference proteome</keyword>
<evidence type="ECO:0000313" key="1">
    <source>
        <dbReference type="EMBL" id="UOP04678.1"/>
    </source>
</evidence>
<evidence type="ECO:0008006" key="3">
    <source>
        <dbReference type="Google" id="ProtNLM"/>
    </source>
</evidence>
<reference evidence="1" key="1">
    <citation type="journal article" date="2022" name="Res Sq">
        <title>Evolution of multicellular longitudinally dividing oral cavity symbionts (Neisseriaceae).</title>
        <authorList>
            <person name="Nyongesa S."/>
            <person name="Weber P."/>
            <person name="Bernet E."/>
            <person name="Pullido F."/>
            <person name="Nieckarz M."/>
            <person name="Delaby M."/>
            <person name="Nieves C."/>
            <person name="Viehboeck T."/>
            <person name="Krause N."/>
            <person name="Rivera-Millot A."/>
            <person name="Nakamura A."/>
            <person name="Vischer N."/>
            <person name="VanNieuwenhze M."/>
            <person name="Brun Y."/>
            <person name="Cava F."/>
            <person name="Bulgheresi S."/>
            <person name="Veyrier F."/>
        </authorList>
    </citation>
    <scope>NUCLEOTIDE SEQUENCE</scope>
    <source>
        <strain evidence="1">17694</strain>
    </source>
</reference>
<sequence>MTNSVKLPPVPAKRYFSLEEVCRLAAVKPAQLAEWQRRHGSIGGRGGSRFTRLDVMKIRQLQHGIADVFTHDGLDADGNPAIGADEMRDELEKILGKIEKTLAN</sequence>
<reference evidence="1" key="2">
    <citation type="submission" date="2024-09" db="EMBL/GenBank/DDBJ databases">
        <authorList>
            <person name="Veyrier F.J."/>
        </authorList>
    </citation>
    <scope>NUCLEOTIDE SEQUENCE</scope>
    <source>
        <strain evidence="1">17694</strain>
    </source>
</reference>
<gene>
    <name evidence="1" type="ORF">LVJ77_10845</name>
</gene>
<name>A0A8T9MW75_9NEIS</name>
<protein>
    <recommendedName>
        <fullName evidence="3">MerR family transcriptional regulator</fullName>
    </recommendedName>
</protein>
<organism evidence="1 2">
    <name type="scientific">Conchiformibius kuhniae</name>
    <dbReference type="NCBI Taxonomy" id="211502"/>
    <lineage>
        <taxon>Bacteria</taxon>
        <taxon>Pseudomonadati</taxon>
        <taxon>Pseudomonadota</taxon>
        <taxon>Betaproteobacteria</taxon>
        <taxon>Neisseriales</taxon>
        <taxon>Neisseriaceae</taxon>
        <taxon>Conchiformibius</taxon>
    </lineage>
</organism>
<dbReference type="RefSeq" id="WP_027010259.1">
    <property type="nucleotide sequence ID" value="NZ_CP091521.1"/>
</dbReference>
<dbReference type="AlphaFoldDB" id="A0A8T9MW75"/>
<evidence type="ECO:0000313" key="2">
    <source>
        <dbReference type="Proteomes" id="UP000831534"/>
    </source>
</evidence>
<dbReference type="KEGG" id="ckh:LVJ77_10845"/>